<dbReference type="GO" id="GO:0003735">
    <property type="term" value="F:structural constituent of ribosome"/>
    <property type="evidence" value="ECO:0007669"/>
    <property type="project" value="InterPro"/>
</dbReference>
<dbReference type="GO" id="GO:1990904">
    <property type="term" value="C:ribonucleoprotein complex"/>
    <property type="evidence" value="ECO:0007669"/>
    <property type="project" value="UniProtKB-KW"/>
</dbReference>
<dbReference type="Pfam" id="PF00471">
    <property type="entry name" value="Ribosomal_L33"/>
    <property type="match status" value="1"/>
</dbReference>
<protein>
    <recommendedName>
        <fullName evidence="4 5">Large ribosomal subunit protein bL33</fullName>
    </recommendedName>
</protein>
<accession>A0A2M6T169</accession>
<dbReference type="GO" id="GO:0005737">
    <property type="term" value="C:cytoplasm"/>
    <property type="evidence" value="ECO:0007669"/>
    <property type="project" value="UniProtKB-ARBA"/>
</dbReference>
<comment type="caution">
    <text evidence="6">The sequence shown here is derived from an EMBL/GenBank/DDBJ whole genome shotgun (WGS) entry which is preliminary data.</text>
</comment>
<evidence type="ECO:0000256" key="1">
    <source>
        <dbReference type="ARBA" id="ARBA00007596"/>
    </source>
</evidence>
<evidence type="ECO:0000256" key="4">
    <source>
        <dbReference type="ARBA" id="ARBA00035176"/>
    </source>
</evidence>
<dbReference type="Gene3D" id="2.20.28.120">
    <property type="entry name" value="Ribosomal protein L33"/>
    <property type="match status" value="1"/>
</dbReference>
<proteinExistence type="inferred from homology"/>
<name>A0A2M6T169_9BACT</name>
<keyword evidence="2 5" id="KW-0689">Ribosomal protein</keyword>
<dbReference type="SUPFAM" id="SSF57829">
    <property type="entry name" value="Zn-binding ribosomal proteins"/>
    <property type="match status" value="1"/>
</dbReference>
<evidence type="ECO:0000256" key="2">
    <source>
        <dbReference type="ARBA" id="ARBA00022980"/>
    </source>
</evidence>
<dbReference type="InterPro" id="IPR001705">
    <property type="entry name" value="Ribosomal_bL33"/>
</dbReference>
<dbReference type="NCBIfam" id="TIGR01023">
    <property type="entry name" value="rpmG_bact"/>
    <property type="match status" value="1"/>
</dbReference>
<dbReference type="NCBIfam" id="NF001764">
    <property type="entry name" value="PRK00504.1"/>
    <property type="match status" value="1"/>
</dbReference>
<reference evidence="7" key="1">
    <citation type="submission" date="2017-09" db="EMBL/GenBank/DDBJ databases">
        <title>Depth-based differentiation of microbial function through sediment-hosted aquifers and enrichment of novel symbionts in the deep terrestrial subsurface.</title>
        <authorList>
            <person name="Probst A.J."/>
            <person name="Ladd B."/>
            <person name="Jarett J.K."/>
            <person name="Geller-Mcgrath D.E."/>
            <person name="Sieber C.M.K."/>
            <person name="Emerson J.B."/>
            <person name="Anantharaman K."/>
            <person name="Thomas B.C."/>
            <person name="Malmstrom R."/>
            <person name="Stieglmeier M."/>
            <person name="Klingl A."/>
            <person name="Woyke T."/>
            <person name="Ryan C.M."/>
            <person name="Banfield J.F."/>
        </authorList>
    </citation>
    <scope>NUCLEOTIDE SEQUENCE [LARGE SCALE GENOMIC DNA]</scope>
</reference>
<dbReference type="Proteomes" id="UP000229390">
    <property type="component" value="Unassembled WGS sequence"/>
</dbReference>
<comment type="similarity">
    <text evidence="1 5">Belongs to the bacterial ribosomal protein bL33 family.</text>
</comment>
<keyword evidence="3 5" id="KW-0687">Ribonucleoprotein</keyword>
<dbReference type="HAMAP" id="MF_00294">
    <property type="entry name" value="Ribosomal_bL33"/>
    <property type="match status" value="1"/>
</dbReference>
<gene>
    <name evidence="5 6" type="primary">rpmG</name>
    <name evidence="6" type="ORF">COT34_00605</name>
</gene>
<sequence length="53" mass="6474">MAEKKPFIKIQCQTCKRINYFTNKSKKLGEKKLEMKKFCRWCKKHTVHKEAKK</sequence>
<evidence type="ECO:0000313" key="7">
    <source>
        <dbReference type="Proteomes" id="UP000229390"/>
    </source>
</evidence>
<dbReference type="EMBL" id="PEYE01000010">
    <property type="protein sequence ID" value="PIS39051.1"/>
    <property type="molecule type" value="Genomic_DNA"/>
</dbReference>
<dbReference type="InterPro" id="IPR011332">
    <property type="entry name" value="Ribosomal_zn-bd"/>
</dbReference>
<dbReference type="GO" id="GO:0006412">
    <property type="term" value="P:translation"/>
    <property type="evidence" value="ECO:0007669"/>
    <property type="project" value="UniProtKB-UniRule"/>
</dbReference>
<dbReference type="GO" id="GO:0005840">
    <property type="term" value="C:ribosome"/>
    <property type="evidence" value="ECO:0007669"/>
    <property type="project" value="UniProtKB-KW"/>
</dbReference>
<evidence type="ECO:0000256" key="5">
    <source>
        <dbReference type="HAMAP-Rule" id="MF_00294"/>
    </source>
</evidence>
<evidence type="ECO:0000313" key="6">
    <source>
        <dbReference type="EMBL" id="PIS39051.1"/>
    </source>
</evidence>
<dbReference type="AlphaFoldDB" id="A0A2M6T169"/>
<dbReference type="InterPro" id="IPR038584">
    <property type="entry name" value="Ribosomal_bL33_sf"/>
</dbReference>
<evidence type="ECO:0000256" key="3">
    <source>
        <dbReference type="ARBA" id="ARBA00023274"/>
    </source>
</evidence>
<organism evidence="6 7">
    <name type="scientific">Candidatus Nealsonbacteria bacterium CG08_land_8_20_14_0_20_43_11</name>
    <dbReference type="NCBI Taxonomy" id="1974706"/>
    <lineage>
        <taxon>Bacteria</taxon>
        <taxon>Candidatus Nealsoniibacteriota</taxon>
    </lineage>
</organism>